<comment type="caution">
    <text evidence="1">The sequence shown here is derived from an EMBL/GenBank/DDBJ whole genome shotgun (WGS) entry which is preliminary data.</text>
</comment>
<dbReference type="InterPro" id="IPR001969">
    <property type="entry name" value="Aspartic_peptidase_AS"/>
</dbReference>
<dbReference type="SUPFAM" id="SSF50630">
    <property type="entry name" value="Acid proteases"/>
    <property type="match status" value="1"/>
</dbReference>
<dbReference type="AlphaFoldDB" id="A0A225VXB3"/>
<dbReference type="InterPro" id="IPR021109">
    <property type="entry name" value="Peptidase_aspartic_dom_sf"/>
</dbReference>
<protein>
    <recommendedName>
        <fullName evidence="3">Peptidase A2 domain-containing protein</fullName>
    </recommendedName>
</protein>
<accession>A0A225VXB3</accession>
<keyword evidence="2" id="KW-1185">Reference proteome</keyword>
<dbReference type="OrthoDB" id="118079at2759"/>
<dbReference type="Pfam" id="PF13975">
    <property type="entry name" value="gag-asp_proteas"/>
    <property type="match status" value="1"/>
</dbReference>
<evidence type="ECO:0000313" key="2">
    <source>
        <dbReference type="Proteomes" id="UP000198211"/>
    </source>
</evidence>
<organism evidence="1 2">
    <name type="scientific">Phytophthora megakarya</name>
    <dbReference type="NCBI Taxonomy" id="4795"/>
    <lineage>
        <taxon>Eukaryota</taxon>
        <taxon>Sar</taxon>
        <taxon>Stramenopiles</taxon>
        <taxon>Oomycota</taxon>
        <taxon>Peronosporomycetes</taxon>
        <taxon>Peronosporales</taxon>
        <taxon>Peronosporaceae</taxon>
        <taxon>Phytophthora</taxon>
    </lineage>
</organism>
<dbReference type="GO" id="GO:0004190">
    <property type="term" value="F:aspartic-type endopeptidase activity"/>
    <property type="evidence" value="ECO:0007669"/>
    <property type="project" value="InterPro"/>
</dbReference>
<name>A0A225VXB3_9STRA</name>
<dbReference type="Gene3D" id="2.40.70.10">
    <property type="entry name" value="Acid Proteases"/>
    <property type="match status" value="1"/>
</dbReference>
<evidence type="ECO:0000313" key="1">
    <source>
        <dbReference type="EMBL" id="OWZ09982.1"/>
    </source>
</evidence>
<reference evidence="2" key="1">
    <citation type="submission" date="2017-03" db="EMBL/GenBank/DDBJ databases">
        <title>Phytopthora megakarya and P. palmivora, two closely related causual agents of cacao black pod achieved similar genome size and gene model numbers by different mechanisms.</title>
        <authorList>
            <person name="Ali S."/>
            <person name="Shao J."/>
            <person name="Larry D.J."/>
            <person name="Kronmiller B."/>
            <person name="Shen D."/>
            <person name="Strem M.D."/>
            <person name="Melnick R.L."/>
            <person name="Guiltinan M.J."/>
            <person name="Tyler B.M."/>
            <person name="Meinhardt L.W."/>
            <person name="Bailey B.A."/>
        </authorList>
    </citation>
    <scope>NUCLEOTIDE SEQUENCE [LARGE SCALE GENOMIC DNA]</scope>
    <source>
        <strain evidence="2">zdho120</strain>
    </source>
</reference>
<gene>
    <name evidence="1" type="ORF">PHMEG_00017238</name>
</gene>
<proteinExistence type="predicted"/>
<dbReference type="EMBL" id="NBNE01002600">
    <property type="protein sequence ID" value="OWZ09982.1"/>
    <property type="molecule type" value="Genomic_DNA"/>
</dbReference>
<evidence type="ECO:0008006" key="3">
    <source>
        <dbReference type="Google" id="ProtNLM"/>
    </source>
</evidence>
<dbReference type="GO" id="GO:0006508">
    <property type="term" value="P:proteolysis"/>
    <property type="evidence" value="ECO:0007669"/>
    <property type="project" value="InterPro"/>
</dbReference>
<dbReference type="Proteomes" id="UP000198211">
    <property type="component" value="Unassembled WGS sequence"/>
</dbReference>
<sequence length="247" mass="27908">MREYAKLERPPGLNLVPAERSEICIYAYVEKRKTRKISKLTDNACELHEKRTFTVASLRENDYSRSDLDLLPGESRGYRKYHAPGKWFKQAKSTAKDNNEKATLLFDSGAEVSIVDSTFARRVGCAIDDSQKQECVGMGGNAYMTEGRTRIKITIAGADVYYFDAWVGERSGQEAILGMAFIVRTGIRLDMADRSPCLPDEVRIQLSGRHQLFNESSRLITFDQHYKIPVAGSVEIAIRRCAPDKQK</sequence>
<dbReference type="PROSITE" id="PS00141">
    <property type="entry name" value="ASP_PROTEASE"/>
    <property type="match status" value="1"/>
</dbReference>